<dbReference type="EMBL" id="ML208271">
    <property type="protein sequence ID" value="TFK74019.1"/>
    <property type="molecule type" value="Genomic_DNA"/>
</dbReference>
<evidence type="ECO:0000313" key="2">
    <source>
        <dbReference type="Proteomes" id="UP000308600"/>
    </source>
</evidence>
<sequence length="357" mass="40164">MAFPSPVGGIPLAIDFIPSVLFAILFGLLIPLIIYRAYDRASRTTLLIGTVIFTIEHTILYSLRAAAAKTEHTSAGLLTYMQADFTMGYVGISFDLVNLLRCLIVNSTFGSETQHQSPEIESRSLSRRYEPQYEKLPEGTPDHARRRFWIRRTCNILTLALLAGIIPGIISSGHYSSDIHNPTTAAYIGRLRYASAGVTLFLTLIILGITIWARFLPRVNVSAASLLSVLSSLVCVVAIYRLSIMEFTTDSLDSTALASQNQPVEKIMLYLFHSLPEWLVSFTFFAFNLRQMVGSGFFGDRRWKDETVEEKTKREAKEEVRMEQRKKRIAQKEAKGRPVPVFTGYLLPVERMETIPV</sequence>
<dbReference type="Proteomes" id="UP000308600">
    <property type="component" value="Unassembled WGS sequence"/>
</dbReference>
<protein>
    <submittedName>
        <fullName evidence="1">Uncharacterized protein</fullName>
    </submittedName>
</protein>
<reference evidence="1 2" key="1">
    <citation type="journal article" date="2019" name="Nat. Ecol. Evol.">
        <title>Megaphylogeny resolves global patterns of mushroom evolution.</title>
        <authorList>
            <person name="Varga T."/>
            <person name="Krizsan K."/>
            <person name="Foldi C."/>
            <person name="Dima B."/>
            <person name="Sanchez-Garcia M."/>
            <person name="Sanchez-Ramirez S."/>
            <person name="Szollosi G.J."/>
            <person name="Szarkandi J.G."/>
            <person name="Papp V."/>
            <person name="Albert L."/>
            <person name="Andreopoulos W."/>
            <person name="Angelini C."/>
            <person name="Antonin V."/>
            <person name="Barry K.W."/>
            <person name="Bougher N.L."/>
            <person name="Buchanan P."/>
            <person name="Buyck B."/>
            <person name="Bense V."/>
            <person name="Catcheside P."/>
            <person name="Chovatia M."/>
            <person name="Cooper J."/>
            <person name="Damon W."/>
            <person name="Desjardin D."/>
            <person name="Finy P."/>
            <person name="Geml J."/>
            <person name="Haridas S."/>
            <person name="Hughes K."/>
            <person name="Justo A."/>
            <person name="Karasinski D."/>
            <person name="Kautmanova I."/>
            <person name="Kiss B."/>
            <person name="Kocsube S."/>
            <person name="Kotiranta H."/>
            <person name="LaButti K.M."/>
            <person name="Lechner B.E."/>
            <person name="Liimatainen K."/>
            <person name="Lipzen A."/>
            <person name="Lukacs Z."/>
            <person name="Mihaltcheva S."/>
            <person name="Morgado L.N."/>
            <person name="Niskanen T."/>
            <person name="Noordeloos M.E."/>
            <person name="Ohm R.A."/>
            <person name="Ortiz-Santana B."/>
            <person name="Ovrebo C."/>
            <person name="Racz N."/>
            <person name="Riley R."/>
            <person name="Savchenko A."/>
            <person name="Shiryaev A."/>
            <person name="Soop K."/>
            <person name="Spirin V."/>
            <person name="Szebenyi C."/>
            <person name="Tomsovsky M."/>
            <person name="Tulloss R.E."/>
            <person name="Uehling J."/>
            <person name="Grigoriev I.V."/>
            <person name="Vagvolgyi C."/>
            <person name="Papp T."/>
            <person name="Martin F.M."/>
            <person name="Miettinen O."/>
            <person name="Hibbett D.S."/>
            <person name="Nagy L.G."/>
        </authorList>
    </citation>
    <scope>NUCLEOTIDE SEQUENCE [LARGE SCALE GENOMIC DNA]</scope>
    <source>
        <strain evidence="1 2">NL-1719</strain>
    </source>
</reference>
<gene>
    <name evidence="1" type="ORF">BDN72DRAFT_120929</name>
</gene>
<accession>A0ACD3B7N9</accession>
<evidence type="ECO:0000313" key="1">
    <source>
        <dbReference type="EMBL" id="TFK74019.1"/>
    </source>
</evidence>
<keyword evidence="2" id="KW-1185">Reference proteome</keyword>
<organism evidence="1 2">
    <name type="scientific">Pluteus cervinus</name>
    <dbReference type="NCBI Taxonomy" id="181527"/>
    <lineage>
        <taxon>Eukaryota</taxon>
        <taxon>Fungi</taxon>
        <taxon>Dikarya</taxon>
        <taxon>Basidiomycota</taxon>
        <taxon>Agaricomycotina</taxon>
        <taxon>Agaricomycetes</taxon>
        <taxon>Agaricomycetidae</taxon>
        <taxon>Agaricales</taxon>
        <taxon>Pluteineae</taxon>
        <taxon>Pluteaceae</taxon>
        <taxon>Pluteus</taxon>
    </lineage>
</organism>
<name>A0ACD3B7N9_9AGAR</name>
<proteinExistence type="predicted"/>